<feature type="compositionally biased region" description="Pro residues" evidence="8">
    <location>
        <begin position="59"/>
        <end position="70"/>
    </location>
</feature>
<dbReference type="KEGG" id="ddu:GF1_09250"/>
<dbReference type="Proteomes" id="UP001063350">
    <property type="component" value="Chromosome"/>
</dbReference>
<proteinExistence type="inferred from homology"/>
<dbReference type="InterPro" id="IPR018035">
    <property type="entry name" value="Flagellar_FliH/T3SS_HrpE"/>
</dbReference>
<dbReference type="PANTHER" id="PTHR34982:SF1">
    <property type="entry name" value="FLAGELLAR ASSEMBLY PROTEIN FLIH"/>
    <property type="match status" value="1"/>
</dbReference>
<protein>
    <recommendedName>
        <fullName evidence="3">Flagellar assembly protein FliH</fullName>
    </recommendedName>
</protein>
<feature type="region of interest" description="Disordered" evidence="8">
    <location>
        <begin position="233"/>
        <end position="252"/>
    </location>
</feature>
<feature type="domain" description="Flagellar assembly protein FliH/Type III secretion system HrpE" evidence="9">
    <location>
        <begin position="98"/>
        <end position="226"/>
    </location>
</feature>
<feature type="compositionally biased region" description="Basic and acidic residues" evidence="8">
    <location>
        <begin position="44"/>
        <end position="57"/>
    </location>
</feature>
<keyword evidence="7" id="KW-1006">Bacterial flagellum protein export</keyword>
<evidence type="ECO:0000256" key="3">
    <source>
        <dbReference type="ARBA" id="ARBA00016507"/>
    </source>
</evidence>
<dbReference type="PANTHER" id="PTHR34982">
    <property type="entry name" value="YOP PROTEINS TRANSLOCATION PROTEIN L"/>
    <property type="match status" value="1"/>
</dbReference>
<keyword evidence="4" id="KW-0813">Transport</keyword>
<dbReference type="RefSeq" id="WP_267928454.1">
    <property type="nucleotide sequence ID" value="NZ_AP024233.1"/>
</dbReference>
<reference evidence="10" key="1">
    <citation type="submission" date="2020-12" db="EMBL/GenBank/DDBJ databases">
        <title>Desulfobium dissulfuricans gen. nov., sp. nov., a novel mesophilic, sulfate-reducing bacterium isolated from a deep-sea hydrothermal vent.</title>
        <authorList>
            <person name="Hashimoto Y."/>
            <person name="Tame A."/>
            <person name="Sawayama S."/>
            <person name="Miyazaki J."/>
            <person name="Takai K."/>
            <person name="Nakagawa S."/>
        </authorList>
    </citation>
    <scope>NUCLEOTIDE SEQUENCE</scope>
    <source>
        <strain evidence="10">GF1</strain>
    </source>
</reference>
<organism evidence="10 11">
    <name type="scientific">Desulfolithobacter dissulfuricans</name>
    <dbReference type="NCBI Taxonomy" id="2795293"/>
    <lineage>
        <taxon>Bacteria</taxon>
        <taxon>Pseudomonadati</taxon>
        <taxon>Thermodesulfobacteriota</taxon>
        <taxon>Desulfobulbia</taxon>
        <taxon>Desulfobulbales</taxon>
        <taxon>Desulfobulbaceae</taxon>
        <taxon>Desulfolithobacter</taxon>
    </lineage>
</organism>
<dbReference type="AlphaFoldDB" id="A0A915TZB3"/>
<dbReference type="SUPFAM" id="SSF160527">
    <property type="entry name" value="V-type ATPase subunit E-like"/>
    <property type="match status" value="1"/>
</dbReference>
<feature type="region of interest" description="Disordered" evidence="8">
    <location>
        <begin position="24"/>
        <end position="70"/>
    </location>
</feature>
<evidence type="ECO:0000313" key="11">
    <source>
        <dbReference type="Proteomes" id="UP001063350"/>
    </source>
</evidence>
<dbReference type="GO" id="GO:0044781">
    <property type="term" value="P:bacterial-type flagellum organization"/>
    <property type="evidence" value="ECO:0007669"/>
    <property type="project" value="UniProtKB-KW"/>
</dbReference>
<dbReference type="GO" id="GO:0015031">
    <property type="term" value="P:protein transport"/>
    <property type="evidence" value="ECO:0007669"/>
    <property type="project" value="UniProtKB-KW"/>
</dbReference>
<dbReference type="GO" id="GO:0005829">
    <property type="term" value="C:cytosol"/>
    <property type="evidence" value="ECO:0007669"/>
    <property type="project" value="TreeGrafter"/>
</dbReference>
<evidence type="ECO:0000256" key="5">
    <source>
        <dbReference type="ARBA" id="ARBA00022795"/>
    </source>
</evidence>
<dbReference type="EMBL" id="AP024233">
    <property type="protein sequence ID" value="BCO08549.1"/>
    <property type="molecule type" value="Genomic_DNA"/>
</dbReference>
<keyword evidence="5" id="KW-1005">Bacterial flagellum biogenesis</keyword>
<feature type="compositionally biased region" description="Acidic residues" evidence="8">
    <location>
        <begin position="236"/>
        <end position="252"/>
    </location>
</feature>
<keyword evidence="11" id="KW-1185">Reference proteome</keyword>
<comment type="function">
    <text evidence="1">Needed for flagellar regrowth and assembly.</text>
</comment>
<sequence>MSSSKIFKDDPAFTPITLISEEIIPDNATVVHQATEPDAPEEESQAREDLAGDREDAPEPPPSAPAAPPEPVDVEKIRQEAYQQGQDDARQEMQLRLESSLKALAETCRQLDDLHGNLLNGSRGEVINVVIALTRKILGRELSTRRDVIASTLEAALEAAIASDEYLVTLHPDDLALAEEMQPSLVASIRGLNHIVFKTDPDITRGGCLVESNLCSVDATIESQLEAAREFLEEQAATDDEEAGPDETDEHS</sequence>
<name>A0A915TZB3_9BACT</name>
<evidence type="ECO:0000313" key="10">
    <source>
        <dbReference type="EMBL" id="BCO08549.1"/>
    </source>
</evidence>
<accession>A0A915TZB3</accession>
<evidence type="ECO:0000256" key="8">
    <source>
        <dbReference type="SAM" id="MobiDB-lite"/>
    </source>
</evidence>
<comment type="similarity">
    <text evidence="2">Belongs to the FliH family.</text>
</comment>
<dbReference type="InterPro" id="IPR051472">
    <property type="entry name" value="T3SS_Stator/FliH"/>
</dbReference>
<evidence type="ECO:0000256" key="1">
    <source>
        <dbReference type="ARBA" id="ARBA00003041"/>
    </source>
</evidence>
<gene>
    <name evidence="10" type="ORF">GF1_09250</name>
</gene>
<evidence type="ECO:0000259" key="9">
    <source>
        <dbReference type="Pfam" id="PF02108"/>
    </source>
</evidence>
<evidence type="ECO:0000256" key="6">
    <source>
        <dbReference type="ARBA" id="ARBA00022927"/>
    </source>
</evidence>
<dbReference type="Pfam" id="PF02108">
    <property type="entry name" value="FliH"/>
    <property type="match status" value="1"/>
</dbReference>
<evidence type="ECO:0000256" key="7">
    <source>
        <dbReference type="ARBA" id="ARBA00023225"/>
    </source>
</evidence>
<keyword evidence="6" id="KW-0653">Protein transport</keyword>
<evidence type="ECO:0000256" key="2">
    <source>
        <dbReference type="ARBA" id="ARBA00006602"/>
    </source>
</evidence>
<evidence type="ECO:0000256" key="4">
    <source>
        <dbReference type="ARBA" id="ARBA00022448"/>
    </source>
</evidence>